<dbReference type="AlphaFoldDB" id="A0AAN1SZY7"/>
<keyword evidence="3" id="KW-1185">Reference proteome</keyword>
<dbReference type="RefSeq" id="WP_212785170.1">
    <property type="nucleotide sequence ID" value="NZ_AP019536.1"/>
</dbReference>
<evidence type="ECO:0000313" key="3">
    <source>
        <dbReference type="Proteomes" id="UP001319121"/>
    </source>
</evidence>
<dbReference type="CDD" id="cd07247">
    <property type="entry name" value="SgaA_N_like"/>
    <property type="match status" value="1"/>
</dbReference>
<name>A0AAN1SZY7_9PROT</name>
<proteinExistence type="predicted"/>
<dbReference type="InterPro" id="IPR029068">
    <property type="entry name" value="Glyas_Bleomycin-R_OHBP_Dase"/>
</dbReference>
<dbReference type="KEGG" id="fku:FGKAn22_16000"/>
<dbReference type="Proteomes" id="UP001319121">
    <property type="component" value="Chromosome"/>
</dbReference>
<dbReference type="InterPro" id="IPR052164">
    <property type="entry name" value="Anthracycline_SecMetBiosynth"/>
</dbReference>
<dbReference type="EMBL" id="AP019536">
    <property type="protein sequence ID" value="BBI99907.1"/>
    <property type="molecule type" value="Genomic_DNA"/>
</dbReference>
<dbReference type="Pfam" id="PF00903">
    <property type="entry name" value="Glyoxalase"/>
    <property type="match status" value="1"/>
</dbReference>
<dbReference type="InterPro" id="IPR004360">
    <property type="entry name" value="Glyas_Fos-R_dOase_dom"/>
</dbReference>
<organism evidence="2 3">
    <name type="scientific">Ferrigenium kumadai</name>
    <dbReference type="NCBI Taxonomy" id="1682490"/>
    <lineage>
        <taxon>Bacteria</taxon>
        <taxon>Pseudomonadati</taxon>
        <taxon>Pseudomonadota</taxon>
        <taxon>Betaproteobacteria</taxon>
        <taxon>Nitrosomonadales</taxon>
        <taxon>Gallionellaceae</taxon>
        <taxon>Ferrigenium</taxon>
    </lineage>
</organism>
<accession>A0AAN1SZY7</accession>
<gene>
    <name evidence="2" type="ORF">FGKAn22_16000</name>
</gene>
<evidence type="ECO:0000313" key="2">
    <source>
        <dbReference type="EMBL" id="BBI99907.1"/>
    </source>
</evidence>
<feature type="domain" description="VOC" evidence="1">
    <location>
        <begin position="10"/>
        <end position="125"/>
    </location>
</feature>
<reference evidence="2 3" key="1">
    <citation type="submission" date="2019-03" db="EMBL/GenBank/DDBJ databases">
        <title>Complete genome sequence of Ferrigenium kumadai strain An22, a microaerophilic iron-oxidizing bacterium isolated from a paddy field soil.</title>
        <authorList>
            <person name="Watanabe T."/>
            <person name="Asakawa S."/>
        </authorList>
    </citation>
    <scope>NUCLEOTIDE SEQUENCE [LARGE SCALE GENOMIC DNA]</scope>
    <source>
        <strain evidence="2 3">An22</strain>
    </source>
</reference>
<sequence>MNEPFKQHGAFSWSELMTMDVEAAKAFYTKLFGWVMEDMKMPGMTYTVIKVGGNGIGGIMAIPKDAKGMPPAWGTYVTVDDVDATAKTAEQLGAKLCVPPTDIPDVGRFCVIQDPQGATINAITYKKM</sequence>
<evidence type="ECO:0000259" key="1">
    <source>
        <dbReference type="PROSITE" id="PS51819"/>
    </source>
</evidence>
<dbReference type="Gene3D" id="3.10.180.10">
    <property type="entry name" value="2,3-Dihydroxybiphenyl 1,2-Dioxygenase, domain 1"/>
    <property type="match status" value="1"/>
</dbReference>
<dbReference type="PANTHER" id="PTHR33993:SF14">
    <property type="entry name" value="GB|AAF24581.1"/>
    <property type="match status" value="1"/>
</dbReference>
<dbReference type="PANTHER" id="PTHR33993">
    <property type="entry name" value="GLYOXALASE-RELATED"/>
    <property type="match status" value="1"/>
</dbReference>
<dbReference type="PROSITE" id="PS51819">
    <property type="entry name" value="VOC"/>
    <property type="match status" value="1"/>
</dbReference>
<protein>
    <recommendedName>
        <fullName evidence="1">VOC domain-containing protein</fullName>
    </recommendedName>
</protein>
<dbReference type="InterPro" id="IPR037523">
    <property type="entry name" value="VOC_core"/>
</dbReference>
<dbReference type="SUPFAM" id="SSF54593">
    <property type="entry name" value="Glyoxalase/Bleomycin resistance protein/Dihydroxybiphenyl dioxygenase"/>
    <property type="match status" value="1"/>
</dbReference>